<feature type="transmembrane region" description="Helical" evidence="7">
    <location>
        <begin position="437"/>
        <end position="461"/>
    </location>
</feature>
<dbReference type="Gene3D" id="1.20.1740.10">
    <property type="entry name" value="Amino acid/polyamine transporter I"/>
    <property type="match status" value="1"/>
</dbReference>
<dbReference type="Proteomes" id="UP000281468">
    <property type="component" value="Unassembled WGS sequence"/>
</dbReference>
<organism evidence="8 9">
    <name type="scientific">Hortaea werneckii</name>
    <name type="common">Black yeast</name>
    <name type="synonym">Cladosporium werneckii</name>
    <dbReference type="NCBI Taxonomy" id="91943"/>
    <lineage>
        <taxon>Eukaryota</taxon>
        <taxon>Fungi</taxon>
        <taxon>Dikarya</taxon>
        <taxon>Ascomycota</taxon>
        <taxon>Pezizomycotina</taxon>
        <taxon>Dothideomycetes</taxon>
        <taxon>Dothideomycetidae</taxon>
        <taxon>Mycosphaerellales</taxon>
        <taxon>Teratosphaeriaceae</taxon>
        <taxon>Hortaea</taxon>
    </lineage>
</organism>
<feature type="transmembrane region" description="Helical" evidence="7">
    <location>
        <begin position="411"/>
        <end position="431"/>
    </location>
</feature>
<evidence type="ECO:0000256" key="3">
    <source>
        <dbReference type="ARBA" id="ARBA00022692"/>
    </source>
</evidence>
<evidence type="ECO:0008006" key="10">
    <source>
        <dbReference type="Google" id="ProtNLM"/>
    </source>
</evidence>
<comment type="caution">
    <text evidence="8">The sequence shown here is derived from an EMBL/GenBank/DDBJ whole genome shotgun (WGS) entry which is preliminary data.</text>
</comment>
<evidence type="ECO:0000313" key="9">
    <source>
        <dbReference type="Proteomes" id="UP000281468"/>
    </source>
</evidence>
<dbReference type="PANTHER" id="PTHR45649:SF4">
    <property type="entry name" value="TRANSPORTER, PUTATIVE (EUROFUNG)-RELATED"/>
    <property type="match status" value="1"/>
</dbReference>
<dbReference type="PIRSF" id="PIRSF006060">
    <property type="entry name" value="AA_transporter"/>
    <property type="match status" value="1"/>
</dbReference>
<dbReference type="GO" id="GO:0022857">
    <property type="term" value="F:transmembrane transporter activity"/>
    <property type="evidence" value="ECO:0007669"/>
    <property type="project" value="InterPro"/>
</dbReference>
<keyword evidence="5 7" id="KW-0472">Membrane</keyword>
<name>A0A3M7HD00_HORWE</name>
<comment type="subcellular location">
    <subcellularLocation>
        <location evidence="1">Membrane</location>
        <topology evidence="1">Multi-pass membrane protein</topology>
    </subcellularLocation>
</comment>
<evidence type="ECO:0000256" key="1">
    <source>
        <dbReference type="ARBA" id="ARBA00004141"/>
    </source>
</evidence>
<evidence type="ECO:0000256" key="7">
    <source>
        <dbReference type="SAM" id="Phobius"/>
    </source>
</evidence>
<dbReference type="AlphaFoldDB" id="A0A3M7HD00"/>
<feature type="transmembrane region" description="Helical" evidence="7">
    <location>
        <begin position="172"/>
        <end position="191"/>
    </location>
</feature>
<gene>
    <name evidence="8" type="ORF">D0862_02983</name>
</gene>
<evidence type="ECO:0000256" key="4">
    <source>
        <dbReference type="ARBA" id="ARBA00022989"/>
    </source>
</evidence>
<keyword evidence="3 7" id="KW-0812">Transmembrane</keyword>
<feature type="transmembrane region" description="Helical" evidence="7">
    <location>
        <begin position="513"/>
        <end position="532"/>
    </location>
</feature>
<keyword evidence="4 7" id="KW-1133">Transmembrane helix</keyword>
<dbReference type="InterPro" id="IPR002293">
    <property type="entry name" value="AA/rel_permease1"/>
</dbReference>
<feature type="transmembrane region" description="Helical" evidence="7">
    <location>
        <begin position="203"/>
        <end position="220"/>
    </location>
</feature>
<dbReference type="GO" id="GO:0016020">
    <property type="term" value="C:membrane"/>
    <property type="evidence" value="ECO:0007669"/>
    <property type="project" value="UniProtKB-SubCell"/>
</dbReference>
<proteinExistence type="predicted"/>
<reference evidence="8 9" key="1">
    <citation type="journal article" date="2018" name="BMC Genomics">
        <title>Genomic evidence for intraspecific hybridization in a clonal and extremely halotolerant yeast.</title>
        <authorList>
            <person name="Gostincar C."/>
            <person name="Stajich J.E."/>
            <person name="Zupancic J."/>
            <person name="Zalar P."/>
            <person name="Gunde-Cimerman N."/>
        </authorList>
    </citation>
    <scope>NUCLEOTIDE SEQUENCE [LARGE SCALE GENOMIC DNA]</scope>
    <source>
        <strain evidence="8 9">EXF-171</strain>
    </source>
</reference>
<evidence type="ECO:0000256" key="5">
    <source>
        <dbReference type="ARBA" id="ARBA00023136"/>
    </source>
</evidence>
<dbReference type="EMBL" id="QWIQ01000061">
    <property type="protein sequence ID" value="RMZ11271.1"/>
    <property type="molecule type" value="Genomic_DNA"/>
</dbReference>
<dbReference type="VEuPathDB" id="FungiDB:BTJ68_07177"/>
<feature type="transmembrane region" description="Helical" evidence="7">
    <location>
        <begin position="78"/>
        <end position="100"/>
    </location>
</feature>
<accession>A0A3M7HD00</accession>
<sequence length="553" mass="61137">MQRESAFELKEPTSSTEHDTGKAIFPIVRSEEETSDEHLDQQNAVLRTTLATTQDVHDMQRMGKTQELIRRFRQISMISFVAIATAAWEIGLFIISPGLINGGRSGLIYSSIWNFIGFGPIYLSMSEMASMAPIAGAQYHWVSEFAPEKYQRFLSYVTGSAHRWTSTMAWQAGNAMGIFLAGSLVQTMILINNENYAFPSWQGTLLAFASMLIAYIGSVYGAKVLPYWQTTVFAVHVLGFLAYIVPIWVNAPKASNQQVWADFQNEGGWSSIGLSLMVGQLAGISQQVGIDTAAHMSEEVRDAASSVPKTMISVYFINFALMFLGIVTICYHIPDLDAALNDSTTYPAIYVLKQSLANGPITVIMVLIAFVTIASNIVYLTAVTRDLYAFARDHGLPYSDWLSRVDSKRRIPVNATIFSSIVACLLALIYIGSPVAFYAITSLATVSLLQCYTLSIACVLWRRIYQPDTLPKASFSLGSWGIPLNAMAVAYGLWAFFWAFWPQATPVDAAGFNWAFPIFAAVLLMAMVYFVFKAKNEYFGPVTTVEGRVVGTY</sequence>
<feature type="transmembrane region" description="Helical" evidence="7">
    <location>
        <begin position="311"/>
        <end position="334"/>
    </location>
</feature>
<feature type="transmembrane region" description="Helical" evidence="7">
    <location>
        <begin position="361"/>
        <end position="382"/>
    </location>
</feature>
<feature type="transmembrane region" description="Helical" evidence="7">
    <location>
        <begin position="482"/>
        <end position="501"/>
    </location>
</feature>
<feature type="region of interest" description="Disordered" evidence="6">
    <location>
        <begin position="1"/>
        <end position="20"/>
    </location>
</feature>
<evidence type="ECO:0000256" key="2">
    <source>
        <dbReference type="ARBA" id="ARBA00022448"/>
    </source>
</evidence>
<dbReference type="PANTHER" id="PTHR45649">
    <property type="entry name" value="AMINO-ACID PERMEASE BAT1"/>
    <property type="match status" value="1"/>
</dbReference>
<evidence type="ECO:0000256" key="6">
    <source>
        <dbReference type="SAM" id="MobiDB-lite"/>
    </source>
</evidence>
<evidence type="ECO:0000313" key="8">
    <source>
        <dbReference type="EMBL" id="RMZ11271.1"/>
    </source>
</evidence>
<feature type="transmembrane region" description="Helical" evidence="7">
    <location>
        <begin position="232"/>
        <end position="249"/>
    </location>
</feature>
<protein>
    <recommendedName>
        <fullName evidence="10">Amino acid permease/ SLC12A domain-containing protein</fullName>
    </recommendedName>
</protein>
<keyword evidence="2" id="KW-0813">Transport</keyword>
<dbReference type="Pfam" id="PF13520">
    <property type="entry name" value="AA_permease_2"/>
    <property type="match status" value="1"/>
</dbReference>